<feature type="region of interest" description="Disordered" evidence="1">
    <location>
        <begin position="133"/>
        <end position="158"/>
    </location>
</feature>
<feature type="domain" description="Nal1 C-terminal" evidence="2">
    <location>
        <begin position="88"/>
        <end position="122"/>
    </location>
</feature>
<dbReference type="Pfam" id="PF25819">
    <property type="entry name" value="Nal1_C"/>
    <property type="match status" value="1"/>
</dbReference>
<protein>
    <recommendedName>
        <fullName evidence="2">Nal1 C-terminal domain-containing protein</fullName>
    </recommendedName>
</protein>
<evidence type="ECO:0000259" key="2">
    <source>
        <dbReference type="Pfam" id="PF25819"/>
    </source>
</evidence>
<proteinExistence type="predicted"/>
<accession>A0AAD3P3D8</accession>
<dbReference type="AlphaFoldDB" id="A0AAD3P3D8"/>
<dbReference type="PANTHER" id="PTHR31521">
    <property type="entry name" value="EXPRESSED PROTEIN"/>
    <property type="match status" value="1"/>
</dbReference>
<keyword evidence="4" id="KW-1185">Reference proteome</keyword>
<dbReference type="Proteomes" id="UP001279734">
    <property type="component" value="Unassembled WGS sequence"/>
</dbReference>
<evidence type="ECO:0000313" key="3">
    <source>
        <dbReference type="EMBL" id="GMG98740.1"/>
    </source>
</evidence>
<evidence type="ECO:0000313" key="4">
    <source>
        <dbReference type="Proteomes" id="UP001279734"/>
    </source>
</evidence>
<sequence>MRDREGAKPKKTDDALFVLLVKPGYDKLIQVEASRRDFPNSGGITCEPRVLRLQAQRPMWKSYTLHRTRMERSHGQRGLYGVEQQIVAELKLKIGQPQENRTSGVDLGRLVDLLELDLITTREGLRARCARANKSFKKSANPTMGESSPHAKDKVKRT</sequence>
<comment type="caution">
    <text evidence="3">The sequence shown here is derived from an EMBL/GenBank/DDBJ whole genome shotgun (WGS) entry which is preliminary data.</text>
</comment>
<dbReference type="PANTHER" id="PTHR31521:SF2">
    <property type="entry name" value="EXPRESSED PROTEIN"/>
    <property type="match status" value="1"/>
</dbReference>
<evidence type="ECO:0000256" key="1">
    <source>
        <dbReference type="SAM" id="MobiDB-lite"/>
    </source>
</evidence>
<gene>
    <name evidence="3" type="ORF">Nepgr_000580</name>
</gene>
<reference evidence="3" key="1">
    <citation type="submission" date="2023-05" db="EMBL/GenBank/DDBJ databases">
        <title>Nepenthes gracilis genome sequencing.</title>
        <authorList>
            <person name="Fukushima K."/>
        </authorList>
    </citation>
    <scope>NUCLEOTIDE SEQUENCE</scope>
    <source>
        <strain evidence="3">SING2019-196</strain>
    </source>
</reference>
<dbReference type="InterPro" id="IPR057904">
    <property type="entry name" value="Nal1_C"/>
</dbReference>
<name>A0AAD3P3D8_NEPGR</name>
<organism evidence="3 4">
    <name type="scientific">Nepenthes gracilis</name>
    <name type="common">Slender pitcher plant</name>
    <dbReference type="NCBI Taxonomy" id="150966"/>
    <lineage>
        <taxon>Eukaryota</taxon>
        <taxon>Viridiplantae</taxon>
        <taxon>Streptophyta</taxon>
        <taxon>Embryophyta</taxon>
        <taxon>Tracheophyta</taxon>
        <taxon>Spermatophyta</taxon>
        <taxon>Magnoliopsida</taxon>
        <taxon>eudicotyledons</taxon>
        <taxon>Gunneridae</taxon>
        <taxon>Pentapetalae</taxon>
        <taxon>Caryophyllales</taxon>
        <taxon>Nepenthaceae</taxon>
        <taxon>Nepenthes</taxon>
    </lineage>
</organism>
<dbReference type="InterPro" id="IPR057906">
    <property type="entry name" value="Nal1"/>
</dbReference>
<dbReference type="EMBL" id="BSYO01000001">
    <property type="protein sequence ID" value="GMG98740.1"/>
    <property type="molecule type" value="Genomic_DNA"/>
</dbReference>